<feature type="domain" description="TrwC relaxase" evidence="2">
    <location>
        <begin position="8"/>
        <end position="397"/>
    </location>
</feature>
<dbReference type="OrthoDB" id="4524286at2"/>
<dbReference type="Gene3D" id="3.40.50.300">
    <property type="entry name" value="P-loop containing nucleotide triphosphate hydrolases"/>
    <property type="match status" value="2"/>
</dbReference>
<reference evidence="3 4" key="1">
    <citation type="submission" date="2019-07" db="EMBL/GenBank/DDBJ databases">
        <title>complete genome sequencing of Ornithinimicrobium sp. H23M54.</title>
        <authorList>
            <person name="Bae J.-W."/>
            <person name="Lee S.-Y."/>
        </authorList>
    </citation>
    <scope>NUCLEOTIDE SEQUENCE [LARGE SCALE GENOMIC DNA]</scope>
    <source>
        <strain evidence="3 4">H23M54</strain>
    </source>
</reference>
<dbReference type="Gene3D" id="2.30.30.940">
    <property type="match status" value="1"/>
</dbReference>
<protein>
    <submittedName>
        <fullName evidence="3">AAA family ATPase</fullName>
    </submittedName>
</protein>
<gene>
    <name evidence="3" type="ORF">FNH13_17945</name>
</gene>
<accession>A0A516GEL5</accession>
<evidence type="ECO:0000259" key="2">
    <source>
        <dbReference type="Pfam" id="PF08751"/>
    </source>
</evidence>
<dbReference type="SUPFAM" id="SSF55464">
    <property type="entry name" value="Origin of replication-binding domain, RBD-like"/>
    <property type="match status" value="1"/>
</dbReference>
<evidence type="ECO:0000313" key="3">
    <source>
        <dbReference type="EMBL" id="QDO89972.1"/>
    </source>
</evidence>
<dbReference type="InterPro" id="IPR014862">
    <property type="entry name" value="TrwC"/>
</dbReference>
<dbReference type="Pfam" id="PF13604">
    <property type="entry name" value="AAA_30"/>
    <property type="match status" value="1"/>
</dbReference>
<dbReference type="CDD" id="cd18809">
    <property type="entry name" value="SF1_C_RecD"/>
    <property type="match status" value="1"/>
</dbReference>
<feature type="compositionally biased region" description="Basic and acidic residues" evidence="1">
    <location>
        <begin position="1332"/>
        <end position="1342"/>
    </location>
</feature>
<sequence>MSIHKLAAGSGYDYLTRQVARQDATETGHVGLASYYTARGESPGVWVGSGMAGIVGLQVGDEVTAEQMARLFGTGEHPLGEAVGGSLGAAFRVYTGREDVSPFRVQVARGLEQYNRSQGLPANHPIAVQERARIRTEVASEMFGKEHQRAPLSERELAGFIAVHSRSKTTAVAGFDLTFSPVKSVSTLWAVADLSTAAQIEAAHQRAVGDALAFLEGHALFTRTGRNGVQQVDVRGLVATAFTHRDSRAGDPDLHTHVAVANKVQTLDGKWLSIDGRLLFKAAVTASETYNTALEKHLRPLGLAFEERRGTDPQKRPVREVVGVDPRLNQRWSSRRASIEARRGVLAREFQGRHGRPPTPVESIQLAQQATLETREAKHEPRSLALQRATWHAEAAHVLGGEQAVQAMVHNARSGAISNERGDPVTQDWVQETARRIVGTLESSRSTWQVWHVRAEAQRRVRRMDLPAETVEALVDRLSKEALRLSQGLAVRKDPVVEPSPLRRVDGSSVYHVAGSDLFTSTTVMDAEHRLVATAGRLDGRRAAPEAVEVALLESVANGVTLNAGQAALVREMATSGARLQLAIAPAGAGKTTAMRSLTRAWQESGGTVLGLAPSAAAAAVLRDQAGTHTDTLAKLVWTLAHDPTNLPPWAEDTGPDSLVLVDEAGMADTLSLDKAVAFITGRGASVRLIGDDQQLAAIRAGGVLRDIRATHGALHLSELMRFTGAAEGGASLALRDGKPEALGFYLDAGRVHVGDIATMTEAVFSSWQADRARGRDAIMLAPTRELVAELNQRARAHRLEGIDTPGPVLTLADGNEASVGDLVITRTNDRRLRMTATDWVKNGDRWTILDLPGDGSLQVQHTRTHRVIALPAGYVHNCTELGYATTVHRAQGVSVDVSHALATGAESRQQLYTMMTRGAHANHLYLQVVGDGDEHNLIKPGTVHPQTATDLLEAVLSRDESPVSATTMGRTLSDSAHLLGQACDRYLDALYTAATDRLGPDQLARLEEVADLLVPGLTQAPAWPTLRAHLTLLAANGTDPAMALGAAVASRELDTASDPAAVLGWRLDDSGLRNAGPGPLPWVPGVPHTLTEHPTWGDYLTRRAALVVSLAREVATQAVGSLVPDWAAQGGTTRPGDDLLAKVAVWRAATHAGPTDLRPTGPPQVDKAPALHQRALREQLAGGRAPALAEWGDLIARLSQQARSDDFAPVLAERLAAVSRAGLDAAGLVSSAAQTGPLPDDHAAAALWWRIAEHLSPAVTAQADEPHTVTAGWVPTLADNLGTPRVQAMQDSPWWPALVTSIDHALQRGWTIPQLASTAPQDGADIDDDLADQRPDRPATG</sequence>
<dbReference type="NCBIfam" id="NF041492">
    <property type="entry name" value="MobF"/>
    <property type="match status" value="1"/>
</dbReference>
<dbReference type="EMBL" id="CP041616">
    <property type="protein sequence ID" value="QDO89972.1"/>
    <property type="molecule type" value="Genomic_DNA"/>
</dbReference>
<dbReference type="KEGG" id="orz:FNH13_17945"/>
<evidence type="ECO:0000313" key="4">
    <source>
        <dbReference type="Proteomes" id="UP000315395"/>
    </source>
</evidence>
<feature type="region of interest" description="Disordered" evidence="1">
    <location>
        <begin position="1317"/>
        <end position="1342"/>
    </location>
</feature>
<name>A0A516GEL5_9MICO</name>
<dbReference type="InterPro" id="IPR027417">
    <property type="entry name" value="P-loop_NTPase"/>
</dbReference>
<proteinExistence type="predicted"/>
<dbReference type="Proteomes" id="UP000315395">
    <property type="component" value="Chromosome"/>
</dbReference>
<dbReference type="Pfam" id="PF08751">
    <property type="entry name" value="TrwC"/>
    <property type="match status" value="1"/>
</dbReference>
<dbReference type="SUPFAM" id="SSF52540">
    <property type="entry name" value="P-loop containing nucleoside triphosphate hydrolases"/>
    <property type="match status" value="2"/>
</dbReference>
<evidence type="ECO:0000256" key="1">
    <source>
        <dbReference type="SAM" id="MobiDB-lite"/>
    </source>
</evidence>
<keyword evidence="4" id="KW-1185">Reference proteome</keyword>
<organism evidence="3 4">
    <name type="scientific">Ornithinimicrobium ciconiae</name>
    <dbReference type="NCBI Taxonomy" id="2594265"/>
    <lineage>
        <taxon>Bacteria</taxon>
        <taxon>Bacillati</taxon>
        <taxon>Actinomycetota</taxon>
        <taxon>Actinomycetes</taxon>
        <taxon>Micrococcales</taxon>
        <taxon>Ornithinimicrobiaceae</taxon>
        <taxon>Ornithinimicrobium</taxon>
    </lineage>
</organism>
<dbReference type="RefSeq" id="WP_143784689.1">
    <property type="nucleotide sequence ID" value="NZ_CP041616.1"/>
</dbReference>